<dbReference type="GO" id="GO:0015074">
    <property type="term" value="P:DNA integration"/>
    <property type="evidence" value="ECO:0007669"/>
    <property type="project" value="InterPro"/>
</dbReference>
<gene>
    <name evidence="3" type="ORF">RCZ01_17720</name>
</gene>
<dbReference type="AlphaFoldDB" id="A0A5M4BAM1"/>
<dbReference type="PROSITE" id="PS50994">
    <property type="entry name" value="INTEGRASE"/>
    <property type="match status" value="1"/>
</dbReference>
<dbReference type="OrthoDB" id="612554at2"/>
<organism evidence="3 4">
    <name type="scientific">Capnocytophaga felis</name>
    <dbReference type="NCBI Taxonomy" id="2267611"/>
    <lineage>
        <taxon>Bacteria</taxon>
        <taxon>Pseudomonadati</taxon>
        <taxon>Bacteroidota</taxon>
        <taxon>Flavobacteriia</taxon>
        <taxon>Flavobacteriales</taxon>
        <taxon>Flavobacteriaceae</taxon>
        <taxon>Capnocytophaga</taxon>
    </lineage>
</organism>
<evidence type="ECO:0000256" key="1">
    <source>
        <dbReference type="SAM" id="MobiDB-lite"/>
    </source>
</evidence>
<dbReference type="EMBL" id="BLBC01000011">
    <property type="protein sequence ID" value="GET46470.1"/>
    <property type="molecule type" value="Genomic_DNA"/>
</dbReference>
<dbReference type="SUPFAM" id="SSF53098">
    <property type="entry name" value="Ribonuclease H-like"/>
    <property type="match status" value="1"/>
</dbReference>
<dbReference type="RefSeq" id="WP_155285099.1">
    <property type="nucleotide sequence ID" value="NZ_BLBC01000011.1"/>
</dbReference>
<dbReference type="Gene3D" id="3.30.420.10">
    <property type="entry name" value="Ribonuclease H-like superfamily/Ribonuclease H"/>
    <property type="match status" value="1"/>
</dbReference>
<evidence type="ECO:0000259" key="2">
    <source>
        <dbReference type="PROSITE" id="PS50994"/>
    </source>
</evidence>
<feature type="region of interest" description="Disordered" evidence="1">
    <location>
        <begin position="631"/>
        <end position="658"/>
    </location>
</feature>
<dbReference type="InterPro" id="IPR012337">
    <property type="entry name" value="RNaseH-like_sf"/>
</dbReference>
<feature type="domain" description="Integrase catalytic" evidence="2">
    <location>
        <begin position="287"/>
        <end position="482"/>
    </location>
</feature>
<keyword evidence="4" id="KW-1185">Reference proteome</keyword>
<sequence>MFEYVENILCVSASWLYGDGEIMSKPNYDKMVRNNKIKRIGVAGQGRMVWIVYASLPERFKSKIEQNHNPYKEVKTLVFEDYIKPDYDAERFFEQYLLEDEDGTEHLPADRIREYSDNAKILNACHFIATNVVVQRKFGGRKEMWQKMAEIIQQLPSKEYKHKLPSNYRDLKAKTMAFKEIKTCKRYPTKGYEGLIHSGFMNKVAAKLVGVSAEWTLARWCNQVNVCVSLSQLHAEYNDKAVAEGWKLIKNEKTFYNFLYAEDVQPLWWGHRYGELSYKEKFGFQHKTKMPTMRDSLWYSDGTKLNYYYLDENGNMATCQVYEVMDAYSEVLLGYHISKTEDYEAQYRAFKMAVQTAGFRPYQIAHDNQGGHKKLKTGDFLSKIAQVQTATKPYNGKSKTIESAFGRFQDGFLKRDWFFTGMNITAKTQESKVNMEFILANKQSLPTLDEIKERYAQRRREWNEAPHPKTGKPRIEMYLESQNAETKKVEIWDMVSLFWITRKEPITCDAYGISFQEKKVKYDYMVYTQKGLPNVDWLEKNIGKKFVIKFDPDNMELIYLYEDTPLGLKLVNGAEIKKEVQRNIQEQDTFDAQYIRQVQQLTDEKRITRRDETEELLEKYGMTAQQQGLNLPNIKGIERKRKTPNGKKSQQNDDFGKYQKVMNNTDWDDEMELVSIEQPRKRTKISGLI</sequence>
<evidence type="ECO:0000313" key="4">
    <source>
        <dbReference type="Proteomes" id="UP000398217"/>
    </source>
</evidence>
<evidence type="ECO:0000313" key="3">
    <source>
        <dbReference type="EMBL" id="GET46470.1"/>
    </source>
</evidence>
<dbReference type="InterPro" id="IPR001584">
    <property type="entry name" value="Integrase_cat-core"/>
</dbReference>
<reference evidence="4" key="1">
    <citation type="journal article" date="2020" name="Int. J. Syst. Evol. Microbiol.">
        <title>Capnocytophaga felis sp. nov. isolated from the feline oral cavity.</title>
        <authorList>
            <person name="Suzuki M."/>
            <person name="Umeda K."/>
            <person name="Kimura M."/>
            <person name="Imaoka K."/>
            <person name="Morikawa S."/>
            <person name="Maeda K."/>
        </authorList>
    </citation>
    <scope>NUCLEOTIDE SEQUENCE [LARGE SCALE GENOMIC DNA]</scope>
    <source>
        <strain evidence="4">KC07070</strain>
    </source>
</reference>
<protein>
    <recommendedName>
        <fullName evidence="2">Integrase catalytic domain-containing protein</fullName>
    </recommendedName>
</protein>
<proteinExistence type="predicted"/>
<name>A0A5M4BAM1_9FLAO</name>
<comment type="caution">
    <text evidence="3">The sequence shown here is derived from an EMBL/GenBank/DDBJ whole genome shotgun (WGS) entry which is preliminary data.</text>
</comment>
<dbReference type="Proteomes" id="UP000398217">
    <property type="component" value="Unassembled WGS sequence"/>
</dbReference>
<dbReference type="GO" id="GO:0003676">
    <property type="term" value="F:nucleic acid binding"/>
    <property type="evidence" value="ECO:0007669"/>
    <property type="project" value="InterPro"/>
</dbReference>
<accession>A0A5M4BAM1</accession>
<dbReference type="InterPro" id="IPR036397">
    <property type="entry name" value="RNaseH_sf"/>
</dbReference>